<sequence length="55" mass="6275">MEKSKEEFVGKTVMEESGTQYFVVGKYKIKVSEHFPERGKTIDNLLEDAVHRAAS</sequence>
<accession>A0AA92LF02</accession>
<evidence type="ECO:0000313" key="1">
    <source>
        <dbReference type="EMBL" id="QQR32174.1"/>
    </source>
</evidence>
<protein>
    <submittedName>
        <fullName evidence="1">Uncharacterized protein</fullName>
    </submittedName>
</protein>
<evidence type="ECO:0000313" key="2">
    <source>
        <dbReference type="Proteomes" id="UP000596035"/>
    </source>
</evidence>
<reference evidence="1 2" key="1">
    <citation type="submission" date="2020-11" db="EMBL/GenBank/DDBJ databases">
        <title>Closed and high quality bacterial genomes of the OMM12 community.</title>
        <authorList>
            <person name="Marbouty M."/>
            <person name="Lamy-Besnier Q."/>
            <person name="Debarbieux L."/>
            <person name="Koszul R."/>
        </authorList>
    </citation>
    <scope>NUCLEOTIDE SEQUENCE [LARGE SCALE GENOMIC DNA]</scope>
    <source>
        <strain evidence="1 2">KB18</strain>
    </source>
</reference>
<dbReference type="AlphaFoldDB" id="A0AA92LF02"/>
<proteinExistence type="predicted"/>
<dbReference type="RefSeq" id="WP_162288738.1">
    <property type="nucleotide sequence ID" value="NZ_CP021422.1"/>
</dbReference>
<organism evidence="1 2">
    <name type="scientific">Acutalibacter muris</name>
    <dbReference type="NCBI Taxonomy" id="1796620"/>
    <lineage>
        <taxon>Bacteria</taxon>
        <taxon>Bacillati</taxon>
        <taxon>Bacillota</taxon>
        <taxon>Clostridia</taxon>
        <taxon>Eubacteriales</taxon>
        <taxon>Acutalibacteraceae</taxon>
        <taxon>Acutalibacter</taxon>
    </lineage>
</organism>
<name>A0AA92LF02_9FIRM</name>
<gene>
    <name evidence="1" type="ORF">I5Q82_09350</name>
</gene>
<dbReference type="Proteomes" id="UP000596035">
    <property type="component" value="Chromosome"/>
</dbReference>
<dbReference type="EMBL" id="CP065321">
    <property type="protein sequence ID" value="QQR32174.1"/>
    <property type="molecule type" value="Genomic_DNA"/>
</dbReference>